<dbReference type="InterPro" id="IPR053716">
    <property type="entry name" value="Flag_assembly_chemotaxis_eff"/>
</dbReference>
<dbReference type="KEGG" id="bbae:FRD01_15575"/>
<sequence>MGRRTLSKKLVKLAEIDAQRAQERQNGVESELNEFRLELKNKEKDLERLENERQRRASEGVTLGQLMIMDANLERLRQTLIHDMNAISRMEDRLASEKNRALSARKEVDRAEKVSQKVAVDAEKKKSKVVQRALDDRAAQKWETL</sequence>
<name>A0A5B8XUM5_9DELT</name>
<protein>
    <recommendedName>
        <fullName evidence="4">Flagellar FliJ protein</fullName>
    </recommendedName>
</protein>
<dbReference type="Gene3D" id="1.10.287.1700">
    <property type="match status" value="1"/>
</dbReference>
<organism evidence="2 3">
    <name type="scientific">Microvenator marinus</name>
    <dbReference type="NCBI Taxonomy" id="2600177"/>
    <lineage>
        <taxon>Bacteria</taxon>
        <taxon>Deltaproteobacteria</taxon>
        <taxon>Bradymonadales</taxon>
        <taxon>Microvenatoraceae</taxon>
        <taxon>Microvenator</taxon>
    </lineage>
</organism>
<dbReference type="EMBL" id="CP042467">
    <property type="protein sequence ID" value="QED28628.1"/>
    <property type="molecule type" value="Genomic_DNA"/>
</dbReference>
<evidence type="ECO:0000256" key="1">
    <source>
        <dbReference type="SAM" id="Coils"/>
    </source>
</evidence>
<feature type="coiled-coil region" evidence="1">
    <location>
        <begin position="87"/>
        <end position="114"/>
    </location>
</feature>
<feature type="coiled-coil region" evidence="1">
    <location>
        <begin position="11"/>
        <end position="59"/>
    </location>
</feature>
<gene>
    <name evidence="2" type="ORF">FRD01_15575</name>
</gene>
<accession>A0A5B8XUM5</accession>
<proteinExistence type="predicted"/>
<evidence type="ECO:0000313" key="3">
    <source>
        <dbReference type="Proteomes" id="UP000321595"/>
    </source>
</evidence>
<dbReference type="Proteomes" id="UP000321595">
    <property type="component" value="Chromosome"/>
</dbReference>
<keyword evidence="1" id="KW-0175">Coiled coil</keyword>
<dbReference type="RefSeq" id="WP_146961228.1">
    <property type="nucleotide sequence ID" value="NZ_CP042467.1"/>
</dbReference>
<reference evidence="2 3" key="1">
    <citation type="submission" date="2019-08" db="EMBL/GenBank/DDBJ databases">
        <authorList>
            <person name="Liang Q."/>
        </authorList>
    </citation>
    <scope>NUCLEOTIDE SEQUENCE [LARGE SCALE GENOMIC DNA]</scope>
    <source>
        <strain evidence="2 3">V1718</strain>
    </source>
</reference>
<evidence type="ECO:0000313" key="2">
    <source>
        <dbReference type="EMBL" id="QED28628.1"/>
    </source>
</evidence>
<dbReference type="AlphaFoldDB" id="A0A5B8XUM5"/>
<keyword evidence="3" id="KW-1185">Reference proteome</keyword>
<evidence type="ECO:0008006" key="4">
    <source>
        <dbReference type="Google" id="ProtNLM"/>
    </source>
</evidence>